<comment type="caution">
    <text evidence="1">The sequence shown here is derived from an EMBL/GenBank/DDBJ whole genome shotgun (WGS) entry which is preliminary data.</text>
</comment>
<protein>
    <submittedName>
        <fullName evidence="1">Uncharacterized protein</fullName>
    </submittedName>
</protein>
<sequence length="157" mass="17933">MVPVQHYSLFFTLLPPEIRNQIYECYTIDYIKHAALRVHPMKLVPAWPDRHAFGPSTLSHQLALFSRELTARRPPPETVDVIVIHQRLTVFVVELLASCKKVCPSAESVEFNGCFPRLVVERVKSLVVVKDDIILGLGKVKREEGADFFESFVVKNF</sequence>
<proteinExistence type="predicted"/>
<gene>
    <name evidence="1" type="ORF">B0I36DRAFT_363554</name>
</gene>
<reference evidence="1" key="1">
    <citation type="journal article" date="2021" name="Nat. Commun.">
        <title>Genetic determinants of endophytism in the Arabidopsis root mycobiome.</title>
        <authorList>
            <person name="Mesny F."/>
            <person name="Miyauchi S."/>
            <person name="Thiergart T."/>
            <person name="Pickel B."/>
            <person name="Atanasova L."/>
            <person name="Karlsson M."/>
            <person name="Huettel B."/>
            <person name="Barry K.W."/>
            <person name="Haridas S."/>
            <person name="Chen C."/>
            <person name="Bauer D."/>
            <person name="Andreopoulos W."/>
            <person name="Pangilinan J."/>
            <person name="LaButti K."/>
            <person name="Riley R."/>
            <person name="Lipzen A."/>
            <person name="Clum A."/>
            <person name="Drula E."/>
            <person name="Henrissat B."/>
            <person name="Kohler A."/>
            <person name="Grigoriev I.V."/>
            <person name="Martin F.M."/>
            <person name="Hacquard S."/>
        </authorList>
    </citation>
    <scope>NUCLEOTIDE SEQUENCE</scope>
    <source>
        <strain evidence="1">MPI-CAGE-CH-0230</strain>
    </source>
</reference>
<evidence type="ECO:0000313" key="1">
    <source>
        <dbReference type="EMBL" id="KAH7028947.1"/>
    </source>
</evidence>
<evidence type="ECO:0000313" key="2">
    <source>
        <dbReference type="Proteomes" id="UP000756346"/>
    </source>
</evidence>
<dbReference type="AlphaFoldDB" id="A0A9P9BP71"/>
<name>A0A9P9BP71_9PEZI</name>
<dbReference type="RefSeq" id="XP_046011235.1">
    <property type="nucleotide sequence ID" value="XM_046158825.1"/>
</dbReference>
<dbReference type="Proteomes" id="UP000756346">
    <property type="component" value="Unassembled WGS sequence"/>
</dbReference>
<accession>A0A9P9BP71</accession>
<dbReference type="GeneID" id="70188371"/>
<dbReference type="EMBL" id="JAGTJQ010000006">
    <property type="protein sequence ID" value="KAH7028947.1"/>
    <property type="molecule type" value="Genomic_DNA"/>
</dbReference>
<keyword evidence="2" id="KW-1185">Reference proteome</keyword>
<organism evidence="1 2">
    <name type="scientific">Microdochium trichocladiopsis</name>
    <dbReference type="NCBI Taxonomy" id="1682393"/>
    <lineage>
        <taxon>Eukaryota</taxon>
        <taxon>Fungi</taxon>
        <taxon>Dikarya</taxon>
        <taxon>Ascomycota</taxon>
        <taxon>Pezizomycotina</taxon>
        <taxon>Sordariomycetes</taxon>
        <taxon>Xylariomycetidae</taxon>
        <taxon>Xylariales</taxon>
        <taxon>Microdochiaceae</taxon>
        <taxon>Microdochium</taxon>
    </lineage>
</organism>
<dbReference type="OrthoDB" id="4750372at2759"/>